<feature type="region of interest" description="Disordered" evidence="1">
    <location>
        <begin position="24"/>
        <end position="55"/>
    </location>
</feature>
<dbReference type="RefSeq" id="WP_378281634.1">
    <property type="nucleotide sequence ID" value="NZ_JBHSON010000011.1"/>
</dbReference>
<accession>A0ABW0ZVG5</accession>
<proteinExistence type="predicted"/>
<feature type="region of interest" description="Disordered" evidence="1">
    <location>
        <begin position="95"/>
        <end position="127"/>
    </location>
</feature>
<gene>
    <name evidence="2" type="ORF">ACFPZN_10385</name>
</gene>
<sequence length="145" mass="15093">MTEFSDADLDRVLAEARATLESIRVRRPDAEPVDVPDGAGAEAEGAGSGADGRIRVTAAPGGRLSAVELDPEAMRLSSEEFGRQLVLAANAALDDARARNAARPAKPEGDETEDGTGDDGAEQDPGLRQMALLTRAINEALARIG</sequence>
<dbReference type="InterPro" id="IPR036894">
    <property type="entry name" value="YbaB-like_sf"/>
</dbReference>
<name>A0ABW0ZVG5_9ACTN</name>
<reference evidence="3" key="1">
    <citation type="journal article" date="2019" name="Int. J. Syst. Evol. Microbiol.">
        <title>The Global Catalogue of Microorganisms (GCM) 10K type strain sequencing project: providing services to taxonomists for standard genome sequencing and annotation.</title>
        <authorList>
            <consortium name="The Broad Institute Genomics Platform"/>
            <consortium name="The Broad Institute Genome Sequencing Center for Infectious Disease"/>
            <person name="Wu L."/>
            <person name="Ma J."/>
        </authorList>
    </citation>
    <scope>NUCLEOTIDE SEQUENCE [LARGE SCALE GENOMIC DNA]</scope>
    <source>
        <strain evidence="3">KCTC 42087</strain>
    </source>
</reference>
<dbReference type="SUPFAM" id="SSF82607">
    <property type="entry name" value="YbaB-like"/>
    <property type="match status" value="1"/>
</dbReference>
<evidence type="ECO:0000313" key="2">
    <source>
        <dbReference type="EMBL" id="MFC5746016.1"/>
    </source>
</evidence>
<protein>
    <submittedName>
        <fullName evidence="2">YbaB/EbfC family DNA-binding protein</fullName>
    </submittedName>
</protein>
<evidence type="ECO:0000313" key="3">
    <source>
        <dbReference type="Proteomes" id="UP001596074"/>
    </source>
</evidence>
<comment type="caution">
    <text evidence="2">The sequence shown here is derived from an EMBL/GenBank/DDBJ whole genome shotgun (WGS) entry which is preliminary data.</text>
</comment>
<keyword evidence="2" id="KW-0238">DNA-binding</keyword>
<dbReference type="Proteomes" id="UP001596074">
    <property type="component" value="Unassembled WGS sequence"/>
</dbReference>
<keyword evidence="3" id="KW-1185">Reference proteome</keyword>
<dbReference type="EMBL" id="JBHSON010000011">
    <property type="protein sequence ID" value="MFC5746016.1"/>
    <property type="molecule type" value="Genomic_DNA"/>
</dbReference>
<organism evidence="2 3">
    <name type="scientific">Actinomadura rugatobispora</name>
    <dbReference type="NCBI Taxonomy" id="1994"/>
    <lineage>
        <taxon>Bacteria</taxon>
        <taxon>Bacillati</taxon>
        <taxon>Actinomycetota</taxon>
        <taxon>Actinomycetes</taxon>
        <taxon>Streptosporangiales</taxon>
        <taxon>Thermomonosporaceae</taxon>
        <taxon>Actinomadura</taxon>
    </lineage>
</organism>
<dbReference type="Gene3D" id="3.30.1310.10">
    <property type="entry name" value="Nucleoid-associated protein YbaB-like domain"/>
    <property type="match status" value="1"/>
</dbReference>
<feature type="compositionally biased region" description="Acidic residues" evidence="1">
    <location>
        <begin position="110"/>
        <end position="122"/>
    </location>
</feature>
<dbReference type="GO" id="GO:0003677">
    <property type="term" value="F:DNA binding"/>
    <property type="evidence" value="ECO:0007669"/>
    <property type="project" value="UniProtKB-KW"/>
</dbReference>
<evidence type="ECO:0000256" key="1">
    <source>
        <dbReference type="SAM" id="MobiDB-lite"/>
    </source>
</evidence>